<comment type="caution">
    <text evidence="1">The sequence shown here is derived from an EMBL/GenBank/DDBJ whole genome shotgun (WGS) entry which is preliminary data.</text>
</comment>
<dbReference type="AlphaFoldDB" id="A0AAV4JVQ6"/>
<gene>
    <name evidence="1" type="ORF">ElyMa_005201800</name>
</gene>
<evidence type="ECO:0000313" key="2">
    <source>
        <dbReference type="Proteomes" id="UP000762676"/>
    </source>
</evidence>
<proteinExistence type="predicted"/>
<reference evidence="1 2" key="1">
    <citation type="journal article" date="2021" name="Elife">
        <title>Chloroplast acquisition without the gene transfer in kleptoplastic sea slugs, Plakobranchus ocellatus.</title>
        <authorList>
            <person name="Maeda T."/>
            <person name="Takahashi S."/>
            <person name="Yoshida T."/>
            <person name="Shimamura S."/>
            <person name="Takaki Y."/>
            <person name="Nagai Y."/>
            <person name="Toyoda A."/>
            <person name="Suzuki Y."/>
            <person name="Arimoto A."/>
            <person name="Ishii H."/>
            <person name="Satoh N."/>
            <person name="Nishiyama T."/>
            <person name="Hasebe M."/>
            <person name="Maruyama T."/>
            <person name="Minagawa J."/>
            <person name="Obokata J."/>
            <person name="Shigenobu S."/>
        </authorList>
    </citation>
    <scope>NUCLEOTIDE SEQUENCE [LARGE SCALE GENOMIC DNA]</scope>
</reference>
<dbReference type="Proteomes" id="UP000762676">
    <property type="component" value="Unassembled WGS sequence"/>
</dbReference>
<name>A0AAV4JVQ6_9GAST</name>
<accession>A0AAV4JVQ6</accession>
<evidence type="ECO:0000313" key="1">
    <source>
        <dbReference type="EMBL" id="GFS26068.1"/>
    </source>
</evidence>
<sequence length="226" mass="26248">MLFDCNNFLISDDFGFTADFGLLQNDQPEDDSTLIVYSADLTPTLKNVHMMTVKTQPIYKFDKKLTEIHVDISKKLVVHDMGGEERVYVRTLKGLDKIPKLPCMTTETMHEEDVNGLDDLFFMLGILHYPTKPIYRRFHMSKPFCQWAVEPSFRPGEVQNIADEAKMNLQIWVNEQINDDMVDSSFNNCFPLLFKPKKSVIEFANKVIEGARVVIRIADFFFFCIW</sequence>
<dbReference type="EMBL" id="BMAT01010391">
    <property type="protein sequence ID" value="GFS26068.1"/>
    <property type="molecule type" value="Genomic_DNA"/>
</dbReference>
<keyword evidence="2" id="KW-1185">Reference proteome</keyword>
<protein>
    <submittedName>
        <fullName evidence="1">Uncharacterized protein</fullName>
    </submittedName>
</protein>
<organism evidence="1 2">
    <name type="scientific">Elysia marginata</name>
    <dbReference type="NCBI Taxonomy" id="1093978"/>
    <lineage>
        <taxon>Eukaryota</taxon>
        <taxon>Metazoa</taxon>
        <taxon>Spiralia</taxon>
        <taxon>Lophotrochozoa</taxon>
        <taxon>Mollusca</taxon>
        <taxon>Gastropoda</taxon>
        <taxon>Heterobranchia</taxon>
        <taxon>Euthyneura</taxon>
        <taxon>Panpulmonata</taxon>
        <taxon>Sacoglossa</taxon>
        <taxon>Placobranchoidea</taxon>
        <taxon>Plakobranchidae</taxon>
        <taxon>Elysia</taxon>
    </lineage>
</organism>